<dbReference type="InterPro" id="IPR036640">
    <property type="entry name" value="ABC1_TM_sf"/>
</dbReference>
<evidence type="ECO:0000256" key="3">
    <source>
        <dbReference type="ARBA" id="ARBA00022741"/>
    </source>
</evidence>
<feature type="domain" description="ABC transmembrane type-1" evidence="10">
    <location>
        <begin position="197"/>
        <end position="478"/>
    </location>
</feature>
<reference evidence="11 12" key="1">
    <citation type="submission" date="2016-02" db="EMBL/GenBank/DDBJ databases">
        <title>Complete Genome of H5569, the type strain of the newly described species Haematospirillium jordaniae.</title>
        <authorList>
            <person name="Nicholson A.C."/>
            <person name="Humrighouse B.W."/>
            <person name="Loparov V."/>
            <person name="McQuiston J.R."/>
        </authorList>
    </citation>
    <scope>NUCLEOTIDE SEQUENCE [LARGE SCALE GENOMIC DNA]</scope>
    <source>
        <strain evidence="11 12">H5569</strain>
    </source>
</reference>
<evidence type="ECO:0000256" key="6">
    <source>
        <dbReference type="ARBA" id="ARBA00023136"/>
    </source>
</evidence>
<dbReference type="GO" id="GO:0140359">
    <property type="term" value="F:ABC-type transporter activity"/>
    <property type="evidence" value="ECO:0007669"/>
    <property type="project" value="InterPro"/>
</dbReference>
<dbReference type="OrthoDB" id="5288404at2"/>
<evidence type="ECO:0000256" key="1">
    <source>
        <dbReference type="ARBA" id="ARBA00004651"/>
    </source>
</evidence>
<feature type="transmembrane region" description="Helical" evidence="8">
    <location>
        <begin position="416"/>
        <end position="446"/>
    </location>
</feature>
<keyword evidence="6 8" id="KW-0472">Membrane</keyword>
<keyword evidence="4" id="KW-0067">ATP-binding</keyword>
<sequence length="760" mass="81996">MSVVISDGGVVDGYSMNKGIGVRVSPEETGPDAAGAGPVRYRSRPLELPDESLLTRNDLGLCLPVLLRALGWDGDTRHLVESLPYFGGPLDLTGLRRTMVDLGFSSVLRSGVVSSIPDRELPCLFLPEDADACVVLSREHDGLHIFMPGYGVQVIDDVNPGVALVFQAIEDPDARAASLREGSWLGGILMRFRPHLWIALALTAVITLLAITSPLYVMAIYDRYISSGSLSTLGSLVLVMIVALTGELGARSLRTRLLARVGARIDILVGRAVFERLLYLPPSVTEGASVGAQVSRVKDFDTVREFLTGQSAQSVLDVPFSLLVIASMYILAGWLGLVPTIGALVLVAMGFLAREPLRRQVAEAARATSNRQELAIEAVRLHRLLRTTGAFSVWLNRYRIRSARAARANFGTNQTVSFLAVAAQGVVMLCGVATLWFGAVAVLAGVMSTGGLIASMILLWRALAPFQAGFMVLARSEQVHSSIRQIDRLMEMIPERPPHALVRPVRELGGSIQVSRFSLRYSQDSEPALLGVSFEVKPGEVVAVVGRNGAGKSTLIKALAGVLKGQTGMVKVDGMDIRRFDPLEYRRVIAWCPEEPEIFRGTVIQNIQLADPSASLADIQEVACLVGLADDLRELPDGLETRFGDQKVASPSVRTRIALARVLMRKDAPIVLLDEPAGGLDAAGDEALMNVIRRLQGRVTVIVVTHRPSHVRLADKLLELRDGQVVRFVDVESLTPSRPAPSAGQVEKSDGKGQKPDNGP</sequence>
<feature type="compositionally biased region" description="Basic and acidic residues" evidence="7">
    <location>
        <begin position="747"/>
        <end position="760"/>
    </location>
</feature>
<evidence type="ECO:0000256" key="2">
    <source>
        <dbReference type="ARBA" id="ARBA00022692"/>
    </source>
</evidence>
<dbReference type="PROSITE" id="PS50929">
    <property type="entry name" value="ABC_TM1F"/>
    <property type="match status" value="1"/>
</dbReference>
<dbReference type="Gene3D" id="3.90.70.10">
    <property type="entry name" value="Cysteine proteinases"/>
    <property type="match status" value="1"/>
</dbReference>
<proteinExistence type="predicted"/>
<dbReference type="Gene3D" id="3.40.50.300">
    <property type="entry name" value="P-loop containing nucleotide triphosphate hydrolases"/>
    <property type="match status" value="1"/>
</dbReference>
<evidence type="ECO:0000256" key="8">
    <source>
        <dbReference type="SAM" id="Phobius"/>
    </source>
</evidence>
<evidence type="ECO:0008006" key="13">
    <source>
        <dbReference type="Google" id="ProtNLM"/>
    </source>
</evidence>
<evidence type="ECO:0000259" key="10">
    <source>
        <dbReference type="PROSITE" id="PS50929"/>
    </source>
</evidence>
<dbReference type="InterPro" id="IPR003439">
    <property type="entry name" value="ABC_transporter-like_ATP-bd"/>
</dbReference>
<accession>A0A143DEI6</accession>
<gene>
    <name evidence="11" type="ORF">AY555_04295</name>
</gene>
<feature type="transmembrane region" description="Helical" evidence="8">
    <location>
        <begin position="196"/>
        <end position="218"/>
    </location>
</feature>
<organism evidence="11 12">
    <name type="scientific">Haematospirillum jordaniae</name>
    <dbReference type="NCBI Taxonomy" id="1549855"/>
    <lineage>
        <taxon>Bacteria</taxon>
        <taxon>Pseudomonadati</taxon>
        <taxon>Pseudomonadota</taxon>
        <taxon>Alphaproteobacteria</taxon>
        <taxon>Rhodospirillales</taxon>
        <taxon>Novispirillaceae</taxon>
        <taxon>Haematospirillum</taxon>
    </lineage>
</organism>
<keyword evidence="12" id="KW-1185">Reference proteome</keyword>
<evidence type="ECO:0000259" key="9">
    <source>
        <dbReference type="PROSITE" id="PS50893"/>
    </source>
</evidence>
<dbReference type="Gene3D" id="1.20.1560.10">
    <property type="entry name" value="ABC transporter type 1, transmembrane domain"/>
    <property type="match status" value="1"/>
</dbReference>
<dbReference type="RefSeq" id="WP_066133901.1">
    <property type="nucleotide sequence ID" value="NZ_CP014525.1"/>
</dbReference>
<evidence type="ECO:0000256" key="5">
    <source>
        <dbReference type="ARBA" id="ARBA00022989"/>
    </source>
</evidence>
<dbReference type="GO" id="GO:0034040">
    <property type="term" value="F:ATPase-coupled lipid transmembrane transporter activity"/>
    <property type="evidence" value="ECO:0007669"/>
    <property type="project" value="TreeGrafter"/>
</dbReference>
<evidence type="ECO:0000256" key="4">
    <source>
        <dbReference type="ARBA" id="ARBA00022840"/>
    </source>
</evidence>
<dbReference type="AlphaFoldDB" id="A0A143DEI6"/>
<dbReference type="GO" id="GO:0005886">
    <property type="term" value="C:plasma membrane"/>
    <property type="evidence" value="ECO:0007669"/>
    <property type="project" value="UniProtKB-SubCell"/>
</dbReference>
<dbReference type="GO" id="GO:0005524">
    <property type="term" value="F:ATP binding"/>
    <property type="evidence" value="ECO:0007669"/>
    <property type="project" value="UniProtKB-KW"/>
</dbReference>
<evidence type="ECO:0000313" key="11">
    <source>
        <dbReference type="EMBL" id="AMW34528.1"/>
    </source>
</evidence>
<dbReference type="Proteomes" id="UP000076066">
    <property type="component" value="Chromosome"/>
</dbReference>
<dbReference type="SMART" id="SM00382">
    <property type="entry name" value="AAA"/>
    <property type="match status" value="1"/>
</dbReference>
<dbReference type="SUPFAM" id="SSF52540">
    <property type="entry name" value="P-loop containing nucleoside triphosphate hydrolases"/>
    <property type="match status" value="1"/>
</dbReference>
<dbReference type="InterPro" id="IPR011527">
    <property type="entry name" value="ABC1_TM_dom"/>
</dbReference>
<evidence type="ECO:0000313" key="12">
    <source>
        <dbReference type="Proteomes" id="UP000076066"/>
    </source>
</evidence>
<dbReference type="Pfam" id="PF00664">
    <property type="entry name" value="ABC_membrane"/>
    <property type="match status" value="1"/>
</dbReference>
<evidence type="ECO:0000256" key="7">
    <source>
        <dbReference type="SAM" id="MobiDB-lite"/>
    </source>
</evidence>
<dbReference type="STRING" id="1549855.AY555_04295"/>
<feature type="transmembrane region" description="Helical" evidence="8">
    <location>
        <begin position="224"/>
        <end position="245"/>
    </location>
</feature>
<feature type="transmembrane region" description="Helical" evidence="8">
    <location>
        <begin position="320"/>
        <end position="353"/>
    </location>
</feature>
<protein>
    <recommendedName>
        <fullName evidence="13">Lantibiotic ABC transporter</fullName>
    </recommendedName>
</protein>
<dbReference type="InterPro" id="IPR003593">
    <property type="entry name" value="AAA+_ATPase"/>
</dbReference>
<dbReference type="InterPro" id="IPR039421">
    <property type="entry name" value="Type_1_exporter"/>
</dbReference>
<dbReference type="GeneID" id="53316371"/>
<dbReference type="GO" id="GO:0016887">
    <property type="term" value="F:ATP hydrolysis activity"/>
    <property type="evidence" value="ECO:0007669"/>
    <property type="project" value="InterPro"/>
</dbReference>
<feature type="domain" description="ABC transporter" evidence="9">
    <location>
        <begin position="512"/>
        <end position="747"/>
    </location>
</feature>
<dbReference type="PANTHER" id="PTHR24221">
    <property type="entry name" value="ATP-BINDING CASSETTE SUB-FAMILY B"/>
    <property type="match status" value="1"/>
</dbReference>
<dbReference type="Pfam" id="PF00005">
    <property type="entry name" value="ABC_tran"/>
    <property type="match status" value="1"/>
</dbReference>
<name>A0A143DEI6_9PROT</name>
<comment type="subcellular location">
    <subcellularLocation>
        <location evidence="1">Cell membrane</location>
        <topology evidence="1">Multi-pass membrane protein</topology>
    </subcellularLocation>
</comment>
<dbReference type="KEGG" id="hjo:AY555_04295"/>
<dbReference type="SUPFAM" id="SSF90123">
    <property type="entry name" value="ABC transporter transmembrane region"/>
    <property type="match status" value="1"/>
</dbReference>
<feature type="transmembrane region" description="Helical" evidence="8">
    <location>
        <begin position="452"/>
        <end position="474"/>
    </location>
</feature>
<keyword evidence="3" id="KW-0547">Nucleotide-binding</keyword>
<keyword evidence="2 8" id="KW-0812">Transmembrane</keyword>
<feature type="region of interest" description="Disordered" evidence="7">
    <location>
        <begin position="734"/>
        <end position="760"/>
    </location>
</feature>
<dbReference type="InterPro" id="IPR027417">
    <property type="entry name" value="P-loop_NTPase"/>
</dbReference>
<dbReference type="PANTHER" id="PTHR24221:SF248">
    <property type="entry name" value="ABC TRANSPORTER TRANSMEMBRANE REGION"/>
    <property type="match status" value="1"/>
</dbReference>
<dbReference type="EMBL" id="CP014525">
    <property type="protein sequence ID" value="AMW34528.1"/>
    <property type="molecule type" value="Genomic_DNA"/>
</dbReference>
<keyword evidence="5 8" id="KW-1133">Transmembrane helix</keyword>
<dbReference type="PROSITE" id="PS50893">
    <property type="entry name" value="ABC_TRANSPORTER_2"/>
    <property type="match status" value="1"/>
</dbReference>